<evidence type="ECO:0000256" key="6">
    <source>
        <dbReference type="ARBA" id="ARBA00033409"/>
    </source>
</evidence>
<dbReference type="Pfam" id="PF02565">
    <property type="entry name" value="RecO_C"/>
    <property type="match status" value="1"/>
</dbReference>
<name>A0A239T1V0_9STRE</name>
<dbReference type="InterPro" id="IPR037278">
    <property type="entry name" value="ARFGAP/RecO"/>
</dbReference>
<dbReference type="InterPro" id="IPR022572">
    <property type="entry name" value="DNA_rep/recomb_RecO_N"/>
</dbReference>
<dbReference type="NCBIfam" id="TIGR00613">
    <property type="entry name" value="reco"/>
    <property type="match status" value="1"/>
</dbReference>
<dbReference type="AlphaFoldDB" id="A0A239T1V0"/>
<keyword evidence="5 7" id="KW-0234">DNA repair</keyword>
<evidence type="ECO:0000256" key="1">
    <source>
        <dbReference type="ARBA" id="ARBA00007452"/>
    </source>
</evidence>
<evidence type="ECO:0000256" key="4">
    <source>
        <dbReference type="ARBA" id="ARBA00023172"/>
    </source>
</evidence>
<evidence type="ECO:0000256" key="7">
    <source>
        <dbReference type="HAMAP-Rule" id="MF_00201"/>
    </source>
</evidence>
<keyword evidence="3 7" id="KW-0227">DNA damage</keyword>
<dbReference type="Gene3D" id="2.40.50.140">
    <property type="entry name" value="Nucleic acid-binding proteins"/>
    <property type="match status" value="1"/>
</dbReference>
<dbReference type="OrthoDB" id="9797083at2"/>
<evidence type="ECO:0000259" key="8">
    <source>
        <dbReference type="Pfam" id="PF11967"/>
    </source>
</evidence>
<dbReference type="SUPFAM" id="SSF50249">
    <property type="entry name" value="Nucleic acid-binding proteins"/>
    <property type="match status" value="1"/>
</dbReference>
<evidence type="ECO:0000313" key="10">
    <source>
        <dbReference type="Proteomes" id="UP000215185"/>
    </source>
</evidence>
<dbReference type="eggNOG" id="COG1381">
    <property type="taxonomic scope" value="Bacteria"/>
</dbReference>
<dbReference type="PANTHER" id="PTHR33991">
    <property type="entry name" value="DNA REPAIR PROTEIN RECO"/>
    <property type="match status" value="1"/>
</dbReference>
<dbReference type="STRING" id="1123308.GCA_000380085_02171"/>
<dbReference type="Pfam" id="PF11967">
    <property type="entry name" value="RecO_N"/>
    <property type="match status" value="1"/>
</dbReference>
<proteinExistence type="inferred from homology"/>
<evidence type="ECO:0000256" key="5">
    <source>
        <dbReference type="ARBA" id="ARBA00023204"/>
    </source>
</evidence>
<keyword evidence="10" id="KW-1185">Reference proteome</keyword>
<dbReference type="Proteomes" id="UP000215185">
    <property type="component" value="Chromosome 1"/>
</dbReference>
<dbReference type="Gene3D" id="1.20.1440.120">
    <property type="entry name" value="Recombination protein O, C-terminal domain"/>
    <property type="match status" value="1"/>
</dbReference>
<dbReference type="GO" id="GO:0006302">
    <property type="term" value="P:double-strand break repair"/>
    <property type="evidence" value="ECO:0007669"/>
    <property type="project" value="TreeGrafter"/>
</dbReference>
<dbReference type="InterPro" id="IPR003717">
    <property type="entry name" value="RecO"/>
</dbReference>
<dbReference type="PANTHER" id="PTHR33991:SF1">
    <property type="entry name" value="DNA REPAIR PROTEIN RECO"/>
    <property type="match status" value="1"/>
</dbReference>
<accession>A0A239T1V0</accession>
<keyword evidence="4 7" id="KW-0233">DNA recombination</keyword>
<evidence type="ECO:0000313" key="9">
    <source>
        <dbReference type="EMBL" id="SNU90823.1"/>
    </source>
</evidence>
<dbReference type="GO" id="GO:0043590">
    <property type="term" value="C:bacterial nucleoid"/>
    <property type="evidence" value="ECO:0007669"/>
    <property type="project" value="TreeGrafter"/>
</dbReference>
<comment type="similarity">
    <text evidence="1 7">Belongs to the RecO family.</text>
</comment>
<evidence type="ECO:0000256" key="3">
    <source>
        <dbReference type="ARBA" id="ARBA00022763"/>
    </source>
</evidence>
<evidence type="ECO:0000256" key="2">
    <source>
        <dbReference type="ARBA" id="ARBA00021310"/>
    </source>
</evidence>
<protein>
    <recommendedName>
        <fullName evidence="2 7">DNA repair protein RecO</fullName>
    </recommendedName>
    <alternativeName>
        <fullName evidence="6 7">Recombination protein O</fullName>
    </alternativeName>
</protein>
<dbReference type="InterPro" id="IPR042242">
    <property type="entry name" value="RecO_C"/>
</dbReference>
<dbReference type="InterPro" id="IPR012340">
    <property type="entry name" value="NA-bd_OB-fold"/>
</dbReference>
<reference evidence="9 10" key="1">
    <citation type="submission" date="2017-06" db="EMBL/GenBank/DDBJ databases">
        <authorList>
            <consortium name="Pathogen Informatics"/>
        </authorList>
    </citation>
    <scope>NUCLEOTIDE SEQUENCE [LARGE SCALE GENOMIC DNA]</scope>
    <source>
        <strain evidence="9 10">NCTC13788</strain>
    </source>
</reference>
<dbReference type="GO" id="GO:0006310">
    <property type="term" value="P:DNA recombination"/>
    <property type="evidence" value="ECO:0007669"/>
    <property type="project" value="UniProtKB-UniRule"/>
</dbReference>
<comment type="function">
    <text evidence="7">Involved in DNA repair and RecF pathway recombination.</text>
</comment>
<dbReference type="KEGG" id="smen:SAMEA4412692_2006"/>
<dbReference type="SUPFAM" id="SSF57863">
    <property type="entry name" value="ArfGap/RecO-like zinc finger"/>
    <property type="match status" value="1"/>
</dbReference>
<organism evidence="9 10">
    <name type="scientific">Streptococcus merionis</name>
    <dbReference type="NCBI Taxonomy" id="400065"/>
    <lineage>
        <taxon>Bacteria</taxon>
        <taxon>Bacillati</taxon>
        <taxon>Bacillota</taxon>
        <taxon>Bacilli</taxon>
        <taxon>Lactobacillales</taxon>
        <taxon>Streptococcaceae</taxon>
        <taxon>Streptococcus</taxon>
    </lineage>
</organism>
<dbReference type="EMBL" id="LT906439">
    <property type="protein sequence ID" value="SNU90823.1"/>
    <property type="molecule type" value="Genomic_DNA"/>
</dbReference>
<gene>
    <name evidence="7 9" type="primary">recO</name>
    <name evidence="9" type="ORF">SAMEA4412692_02006</name>
</gene>
<sequence>MNRVETRGLVLYNQPYRESDMLVKIFTEQTGKRMFFVKNARDSKLTPVIQPLTQSDFILKLGQEGLGFIEDYRDSRSFTQINQDIFKLAYATYLVALADAAIQDNIPDPSLFAFLSKTLELMDDGLDEEILTNIFEVQVLSRFGVSLNFAECVVCHRLAVPLDFSYKYMGCLCPEHQAQDFNRAQVDPNVIYLLNRFQAVSFEELTTISVKPDMKAKIRQFLDQLYEEYVGIHLKAKKFIDDMADWGQLLK</sequence>
<dbReference type="RefSeq" id="WP_018374722.1">
    <property type="nucleotide sequence ID" value="NZ_LT906439.1"/>
</dbReference>
<feature type="domain" description="DNA replication/recombination mediator RecO N-terminal" evidence="8">
    <location>
        <begin position="1"/>
        <end position="74"/>
    </location>
</feature>
<dbReference type="HAMAP" id="MF_00201">
    <property type="entry name" value="RecO"/>
    <property type="match status" value="1"/>
</dbReference>